<feature type="region of interest" description="Disordered" evidence="10">
    <location>
        <begin position="181"/>
        <end position="215"/>
    </location>
</feature>
<keyword evidence="5" id="KW-0662">Pyridine nucleotide biosynthesis</keyword>
<evidence type="ECO:0000256" key="3">
    <source>
        <dbReference type="ARBA" id="ARBA00012669"/>
    </source>
</evidence>
<feature type="compositionally biased region" description="Low complexity" evidence="10">
    <location>
        <begin position="63"/>
        <end position="75"/>
    </location>
</feature>
<feature type="region of interest" description="Disordered" evidence="10">
    <location>
        <begin position="486"/>
        <end position="509"/>
    </location>
</feature>
<dbReference type="SUPFAM" id="SSF142754">
    <property type="entry name" value="NadA-like"/>
    <property type="match status" value="1"/>
</dbReference>
<accession>A0ABD3RY04</accession>
<keyword evidence="9" id="KW-0411">Iron-sulfur</keyword>
<dbReference type="InterPro" id="IPR036094">
    <property type="entry name" value="NadA_sf"/>
</dbReference>
<dbReference type="GO" id="GO:0046872">
    <property type="term" value="F:metal ion binding"/>
    <property type="evidence" value="ECO:0007669"/>
    <property type="project" value="UniProtKB-KW"/>
</dbReference>
<evidence type="ECO:0000256" key="4">
    <source>
        <dbReference type="ARBA" id="ARBA00022485"/>
    </source>
</evidence>
<dbReference type="GO" id="GO:0019363">
    <property type="term" value="P:pyridine nucleotide biosynthetic process"/>
    <property type="evidence" value="ECO:0007669"/>
    <property type="project" value="UniProtKB-KW"/>
</dbReference>
<evidence type="ECO:0000313" key="12">
    <source>
        <dbReference type="Proteomes" id="UP001530377"/>
    </source>
</evidence>
<name>A0ABD3RY04_9STRA</name>
<evidence type="ECO:0000256" key="6">
    <source>
        <dbReference type="ARBA" id="ARBA00022679"/>
    </source>
</evidence>
<evidence type="ECO:0000256" key="8">
    <source>
        <dbReference type="ARBA" id="ARBA00023004"/>
    </source>
</evidence>
<dbReference type="PANTHER" id="PTHR30573:SF0">
    <property type="entry name" value="QUINOLINATE SYNTHASE, CHLOROPLASTIC"/>
    <property type="match status" value="1"/>
</dbReference>
<dbReference type="PANTHER" id="PTHR30573">
    <property type="entry name" value="QUINOLINATE SYNTHETASE A"/>
    <property type="match status" value="1"/>
</dbReference>
<gene>
    <name evidence="11" type="ORF">ACHAXA_000111</name>
</gene>
<keyword evidence="6" id="KW-0808">Transferase</keyword>
<dbReference type="EMBL" id="JALLPB020000120">
    <property type="protein sequence ID" value="KAL3817061.1"/>
    <property type="molecule type" value="Genomic_DNA"/>
</dbReference>
<keyword evidence="4" id="KW-0004">4Fe-4S</keyword>
<sequence>MNNPLLLRSSTLVRRTLSRRADACRRPVGGGGGSSRRRLNVNVGGYDDDDIATAVAFHRRTLSSSSSSSSSTAARGVGGGGGAVNPRKTTATAPPSAPVAQQASSPFPSLIVGPDRSLTPLGPFASAQASYLDPPNDVVVDLLDRLLELNVGIVAHYYMDVELQGVLHAIARRQAEMLRIARDGGGDGDGDGDGDGGGTRGEGTTDSIMGGGGGGRRRVPEYPVVTIADSLKMGDDAVRMCEYNSASSIICLGVDFMSESVMAIMGRNGHGHVPVYRAASRGIGCSLAESAESDGYRAWLVKCANDGRTLGKKSLHVIYINTSLETKAVSSSLMPTITCTSSNVLQTILQASSQLGPDVLRVCYGPDTYMGENLISLLDAVLESSDWSDERIRDEMHPEHDRSTLRMLRDNIVVYPHGNCVVHHMFGSSVVDAVIRDYPDAYVTAHLEVPGEMFQIALRRSHDDMGVVGSTSNILNFIERKVGEAAASAPHSREDVGGEDGGGTIMTTTTPTGRRRLRFILGTEAGMVTSIVRSVQDILESSGCRDLEAEIVFPVSSEAVMGVDDDDDDLGMSTAIASTTNALGVVPGSAGGEGCSAAGGCATCPFMKMNDLDAVHDLIDMIGRLRMSSSSSSSSSNARDELRLSEHLPPNRLSGKYINGRDAIELGTEPIVYMREFMKGRMLSKELVERVERAGRMSPQ</sequence>
<protein>
    <recommendedName>
        <fullName evidence="3">quinolinate synthase</fullName>
        <ecNumber evidence="3">2.5.1.72</ecNumber>
    </recommendedName>
</protein>
<evidence type="ECO:0000256" key="10">
    <source>
        <dbReference type="SAM" id="MobiDB-lite"/>
    </source>
</evidence>
<dbReference type="EC" id="2.5.1.72" evidence="3"/>
<comment type="caution">
    <text evidence="11">The sequence shown here is derived from an EMBL/GenBank/DDBJ whole genome shotgun (WGS) entry which is preliminary data.</text>
</comment>
<feature type="region of interest" description="Disordered" evidence="10">
    <location>
        <begin position="628"/>
        <end position="651"/>
    </location>
</feature>
<feature type="region of interest" description="Disordered" evidence="10">
    <location>
        <begin position="62"/>
        <end position="111"/>
    </location>
</feature>
<dbReference type="Gene3D" id="3.40.50.10800">
    <property type="entry name" value="NadA-like"/>
    <property type="match status" value="2"/>
</dbReference>
<dbReference type="Proteomes" id="UP001530377">
    <property type="component" value="Unassembled WGS sequence"/>
</dbReference>
<keyword evidence="7" id="KW-0479">Metal-binding</keyword>
<dbReference type="GO" id="GO:0016740">
    <property type="term" value="F:transferase activity"/>
    <property type="evidence" value="ECO:0007669"/>
    <property type="project" value="UniProtKB-KW"/>
</dbReference>
<evidence type="ECO:0000256" key="9">
    <source>
        <dbReference type="ARBA" id="ARBA00023014"/>
    </source>
</evidence>
<comment type="cofactor">
    <cofactor evidence="1">
        <name>[4Fe-4S] cluster</name>
        <dbReference type="ChEBI" id="CHEBI:49883"/>
    </cofactor>
</comment>
<dbReference type="InterPro" id="IPR003473">
    <property type="entry name" value="NadA"/>
</dbReference>
<keyword evidence="8" id="KW-0408">Iron</keyword>
<evidence type="ECO:0000256" key="7">
    <source>
        <dbReference type="ARBA" id="ARBA00022723"/>
    </source>
</evidence>
<dbReference type="Pfam" id="PF02445">
    <property type="entry name" value="NadA"/>
    <property type="match status" value="1"/>
</dbReference>
<evidence type="ECO:0000256" key="2">
    <source>
        <dbReference type="ARBA" id="ARBA00005065"/>
    </source>
</evidence>
<comment type="pathway">
    <text evidence="2">Cofactor biosynthesis; NAD(+) biosynthesis; quinolinate from iminoaspartate: step 1/1.</text>
</comment>
<evidence type="ECO:0000256" key="5">
    <source>
        <dbReference type="ARBA" id="ARBA00022642"/>
    </source>
</evidence>
<feature type="compositionally biased region" description="Low complexity" evidence="10">
    <location>
        <begin position="89"/>
        <end position="109"/>
    </location>
</feature>
<organism evidence="11 12">
    <name type="scientific">Cyclostephanos tholiformis</name>
    <dbReference type="NCBI Taxonomy" id="382380"/>
    <lineage>
        <taxon>Eukaryota</taxon>
        <taxon>Sar</taxon>
        <taxon>Stramenopiles</taxon>
        <taxon>Ochrophyta</taxon>
        <taxon>Bacillariophyta</taxon>
        <taxon>Coscinodiscophyceae</taxon>
        <taxon>Thalassiosirophycidae</taxon>
        <taxon>Stephanodiscales</taxon>
        <taxon>Stephanodiscaceae</taxon>
        <taxon>Cyclostephanos</taxon>
    </lineage>
</organism>
<dbReference type="AlphaFoldDB" id="A0ABD3RY04"/>
<proteinExistence type="predicted"/>
<reference evidence="11 12" key="1">
    <citation type="submission" date="2024-10" db="EMBL/GenBank/DDBJ databases">
        <title>Updated reference genomes for cyclostephanoid diatoms.</title>
        <authorList>
            <person name="Roberts W.R."/>
            <person name="Alverson A.J."/>
        </authorList>
    </citation>
    <scope>NUCLEOTIDE SEQUENCE [LARGE SCALE GENOMIC DNA]</scope>
    <source>
        <strain evidence="11 12">AJA228-03</strain>
    </source>
</reference>
<evidence type="ECO:0000313" key="11">
    <source>
        <dbReference type="EMBL" id="KAL3817061.1"/>
    </source>
</evidence>
<evidence type="ECO:0000256" key="1">
    <source>
        <dbReference type="ARBA" id="ARBA00001966"/>
    </source>
</evidence>
<dbReference type="GO" id="GO:0051539">
    <property type="term" value="F:4 iron, 4 sulfur cluster binding"/>
    <property type="evidence" value="ECO:0007669"/>
    <property type="project" value="UniProtKB-KW"/>
</dbReference>
<keyword evidence="12" id="KW-1185">Reference proteome</keyword>